<evidence type="ECO:0000313" key="2">
    <source>
        <dbReference type="Proteomes" id="UP000077521"/>
    </source>
</evidence>
<reference evidence="1" key="1">
    <citation type="submission" date="2016-04" db="EMBL/GenBank/DDBJ databases">
        <authorList>
            <person name="Nguyen H.D."/>
            <person name="Samba Siva P."/>
            <person name="Cullis J."/>
            <person name="Levesque C.A."/>
            <person name="Hambleton S."/>
        </authorList>
    </citation>
    <scope>NUCLEOTIDE SEQUENCE</scope>
    <source>
        <strain evidence="1">DAOMC 236416</strain>
    </source>
</reference>
<reference evidence="1" key="2">
    <citation type="journal article" date="2019" name="IMA Fungus">
        <title>Genome sequencing and comparison of five Tilletia species to identify candidate genes for the detection of regulated species infecting wheat.</title>
        <authorList>
            <person name="Nguyen H.D.T."/>
            <person name="Sultana T."/>
            <person name="Kesanakurti P."/>
            <person name="Hambleton S."/>
        </authorList>
    </citation>
    <scope>NUCLEOTIDE SEQUENCE</scope>
    <source>
        <strain evidence="1">DAOMC 236416</strain>
    </source>
</reference>
<dbReference type="EMBL" id="LWDF02000079">
    <property type="protein sequence ID" value="KAE8258207.1"/>
    <property type="molecule type" value="Genomic_DNA"/>
</dbReference>
<proteinExistence type="predicted"/>
<keyword evidence="2" id="KW-1185">Reference proteome</keyword>
<accession>A0A177TWQ9</accession>
<dbReference type="Proteomes" id="UP000077521">
    <property type="component" value="Unassembled WGS sequence"/>
</dbReference>
<sequence>MPGRRTNPVPARITASWRVMHIPELFAMIATHLEREMVDLVALSTVSKHVRLLTLPHMVRYLDVRVTRSDEICRFFDAAHPSLVNSIEFIRIREDDIYEKFRHRPHSKRTKYPVPRFPVHWKWGEVGHLLHLIENRRKTPLPRIDVSIGASDLAFLKPNLDRSPKLMKRVCALRILVDIDGSDHALYPTESHLWAALIDAFGTSWDFFPSVIQDLSSPNLVLFEMDNSVYRPFPGHSILPIGPAAEHWSVAVRHLARHVKELSVAFCYADIDLTGYQSVLSAAWPKLRKAEIKFSSIRLETEHIHINQFLVTNGARLERLGLDLLKNGPVGFDNIFPKLQILSLPRSVFEYEGDRWPGRRSTFGLRHSHSVRDWSLSGCMVSEVKPLIEHPLRASMFEQMRVLRASKEVAEHFIRAGARPAHLQLDAAKELDSLQFWRWINSKGLRKAAETITCLDIEISNESLSDLNLQLGHVFASNHFPNLQELVLCSTSPVPGGQDISPDVAAAELRRTLIALRSARKLRALRIEHMGAVWLPPDRRSPLMTISKCPPALEYVSWHVHLRNSTQYFRVVRKQGKESNQLQHLPPSFRVKIRAEDGVWEQESDLRRAAVLFDHSGGGRPELILS</sequence>
<gene>
    <name evidence="1" type="ORF">A4X13_0g1838</name>
</gene>
<name>A0A177TWQ9_9BASI</name>
<evidence type="ECO:0000313" key="1">
    <source>
        <dbReference type="EMBL" id="KAE8258207.1"/>
    </source>
</evidence>
<protein>
    <submittedName>
        <fullName evidence="1">Uncharacterized protein</fullName>
    </submittedName>
</protein>
<comment type="caution">
    <text evidence="1">The sequence shown here is derived from an EMBL/GenBank/DDBJ whole genome shotgun (WGS) entry which is preliminary data.</text>
</comment>
<dbReference type="AlphaFoldDB" id="A0A177TWQ9"/>
<organism evidence="1 2">
    <name type="scientific">Tilletia indica</name>
    <dbReference type="NCBI Taxonomy" id="43049"/>
    <lineage>
        <taxon>Eukaryota</taxon>
        <taxon>Fungi</taxon>
        <taxon>Dikarya</taxon>
        <taxon>Basidiomycota</taxon>
        <taxon>Ustilaginomycotina</taxon>
        <taxon>Exobasidiomycetes</taxon>
        <taxon>Tilletiales</taxon>
        <taxon>Tilletiaceae</taxon>
        <taxon>Tilletia</taxon>
    </lineage>
</organism>